<gene>
    <name evidence="7" type="primary">107370252</name>
</gene>
<dbReference type="HOGENOM" id="CLU_047332_2_0_1"/>
<proteinExistence type="inferred from homology"/>
<evidence type="ECO:0000256" key="1">
    <source>
        <dbReference type="ARBA" id="ARBA00004496"/>
    </source>
</evidence>
<organism evidence="7 8">
    <name type="scientific">Tetranychus urticae</name>
    <name type="common">Two-spotted spider mite</name>
    <dbReference type="NCBI Taxonomy" id="32264"/>
    <lineage>
        <taxon>Eukaryota</taxon>
        <taxon>Metazoa</taxon>
        <taxon>Ecdysozoa</taxon>
        <taxon>Arthropoda</taxon>
        <taxon>Chelicerata</taxon>
        <taxon>Arachnida</taxon>
        <taxon>Acari</taxon>
        <taxon>Acariformes</taxon>
        <taxon>Trombidiformes</taxon>
        <taxon>Prostigmata</taxon>
        <taxon>Eleutherengona</taxon>
        <taxon>Raphignathae</taxon>
        <taxon>Tetranychoidea</taxon>
        <taxon>Tetranychidae</taxon>
        <taxon>Tetranychus</taxon>
    </lineage>
</organism>
<name>T1L4J5_TETUR</name>
<dbReference type="EMBL" id="CAEY01001102">
    <property type="status" value="NOT_ANNOTATED_CDS"/>
    <property type="molecule type" value="Genomic_DNA"/>
</dbReference>
<protein>
    <recommendedName>
        <fullName evidence="3">Nuclear migration protein nudC</fullName>
    </recommendedName>
    <alternativeName>
        <fullName evidence="5">Nuclear distribution protein C homolog</fullName>
    </alternativeName>
</protein>
<keyword evidence="8" id="KW-1185">Reference proteome</keyword>
<evidence type="ECO:0000256" key="5">
    <source>
        <dbReference type="ARBA" id="ARBA00030427"/>
    </source>
</evidence>
<dbReference type="Proteomes" id="UP000015104">
    <property type="component" value="Unassembled WGS sequence"/>
</dbReference>
<dbReference type="PANTHER" id="PTHR12356">
    <property type="entry name" value="NUCLEAR MOVEMENT PROTEIN NUDC"/>
    <property type="match status" value="1"/>
</dbReference>
<dbReference type="AlphaFoldDB" id="T1L4J5"/>
<evidence type="ECO:0000313" key="8">
    <source>
        <dbReference type="Proteomes" id="UP000015104"/>
    </source>
</evidence>
<dbReference type="OrthoDB" id="416217at2759"/>
<dbReference type="SUPFAM" id="SSF49764">
    <property type="entry name" value="HSP20-like chaperones"/>
    <property type="match status" value="1"/>
</dbReference>
<comment type="similarity">
    <text evidence="2">Belongs to the nudC family.</text>
</comment>
<feature type="domain" description="CS" evidence="6">
    <location>
        <begin position="14"/>
        <end position="102"/>
    </location>
</feature>
<dbReference type="GO" id="GO:0051082">
    <property type="term" value="F:unfolded protein binding"/>
    <property type="evidence" value="ECO:0007669"/>
    <property type="project" value="TreeGrafter"/>
</dbReference>
<reference evidence="8" key="1">
    <citation type="submission" date="2011-08" db="EMBL/GenBank/DDBJ databases">
        <authorList>
            <person name="Rombauts S."/>
        </authorList>
    </citation>
    <scope>NUCLEOTIDE SEQUENCE</scope>
    <source>
        <strain evidence="8">London</strain>
    </source>
</reference>
<dbReference type="Gene3D" id="2.60.40.790">
    <property type="match status" value="1"/>
</dbReference>
<evidence type="ECO:0000256" key="3">
    <source>
        <dbReference type="ARBA" id="ARBA00017641"/>
    </source>
</evidence>
<dbReference type="InterPro" id="IPR037898">
    <property type="entry name" value="NudC_fam"/>
</dbReference>
<evidence type="ECO:0000313" key="7">
    <source>
        <dbReference type="EnsemblMetazoa" id="tetur39g00250.1"/>
    </source>
</evidence>
<dbReference type="EnsemblMetazoa" id="tetur39g00250.1">
    <property type="protein sequence ID" value="tetur39g00250.1"/>
    <property type="gene ID" value="tetur39g00250"/>
</dbReference>
<accession>T1L4J5</accession>
<dbReference type="PANTHER" id="PTHR12356:SF3">
    <property type="entry name" value="NUCLEAR MIGRATION PROTEIN NUDC"/>
    <property type="match status" value="1"/>
</dbReference>
<reference evidence="7" key="2">
    <citation type="submission" date="2015-06" db="UniProtKB">
        <authorList>
            <consortium name="EnsemblMetazoa"/>
        </authorList>
    </citation>
    <scope>IDENTIFICATION</scope>
</reference>
<dbReference type="OMA" id="RQKEMGG"/>
<dbReference type="STRING" id="32264.T1L4J5"/>
<dbReference type="InterPro" id="IPR008978">
    <property type="entry name" value="HSP20-like_chaperone"/>
</dbReference>
<dbReference type="PROSITE" id="PS51203">
    <property type="entry name" value="CS"/>
    <property type="match status" value="1"/>
</dbReference>
<dbReference type="eggNOG" id="KOG2265">
    <property type="taxonomic scope" value="Eukaryota"/>
</dbReference>
<comment type="subcellular location">
    <subcellularLocation>
        <location evidence="1">Cytoplasm</location>
    </subcellularLocation>
</comment>
<keyword evidence="4" id="KW-0963">Cytoplasm</keyword>
<dbReference type="GO" id="GO:0005737">
    <property type="term" value="C:cytoplasm"/>
    <property type="evidence" value="ECO:0007669"/>
    <property type="project" value="UniProtKB-SubCell"/>
</dbReference>
<evidence type="ECO:0000256" key="2">
    <source>
        <dbReference type="ARBA" id="ARBA00010513"/>
    </source>
</evidence>
<sequence>METELIQPNIGNGCDLPNYRWTQTLSEIDLRIPLPVPAKSRDINVKFEKTHLTVGLKGQTPIIDGDLFAAVKLEECFWTLEGQTLCLSLEKINKMEWWNKLVTSDPEIDTKKINPEPSKLSDLDGETRAMVEKMMFDQRQKELGLPTSEETKKQEILKKFMQDHPEMDFSNCKFN</sequence>
<dbReference type="Pfam" id="PF04969">
    <property type="entry name" value="CS"/>
    <property type="match status" value="1"/>
</dbReference>
<dbReference type="InterPro" id="IPR007052">
    <property type="entry name" value="CS_dom"/>
</dbReference>
<dbReference type="FunFam" id="2.60.40.790:FF:000001">
    <property type="entry name" value="Nuclear migration protein nudC"/>
    <property type="match status" value="1"/>
</dbReference>
<evidence type="ECO:0000256" key="4">
    <source>
        <dbReference type="ARBA" id="ARBA00022490"/>
    </source>
</evidence>
<dbReference type="GO" id="GO:0006457">
    <property type="term" value="P:protein folding"/>
    <property type="evidence" value="ECO:0007669"/>
    <property type="project" value="TreeGrafter"/>
</dbReference>
<dbReference type="KEGG" id="tut:107370252"/>
<evidence type="ECO:0000259" key="6">
    <source>
        <dbReference type="PROSITE" id="PS51203"/>
    </source>
</evidence>